<keyword evidence="3" id="KW-0648">Protein biosynthesis</keyword>
<sequence length="111" mass="13210">MNHLQETVHHKDVSTQIHFNRAMSQLKELLAQGVARSRYHEKTPKQERLERSRQMPYPNIHDVKRKIISKNFSRLLEISDKKHSTVLPKMLRMENSTRLLTLLHLLMYGNL</sequence>
<evidence type="ECO:0000313" key="5">
    <source>
        <dbReference type="EMBL" id="RHN51380.1"/>
    </source>
</evidence>
<gene>
    <name evidence="5" type="ORF">MtrunA17_Chr6g0467941</name>
</gene>
<name>A0A396HDH9_MEDTR</name>
<dbReference type="AlphaFoldDB" id="A0A396HDH9"/>
<dbReference type="Proteomes" id="UP000265566">
    <property type="component" value="Chromosome 6"/>
</dbReference>
<comment type="caution">
    <text evidence="5">The sequence shown here is derived from an EMBL/GenBank/DDBJ whole genome shotgun (WGS) entry which is preliminary data.</text>
</comment>
<protein>
    <submittedName>
        <fullName evidence="5">Putative eukaryotic translation initiation factor 3 subunit C domain-containing protein</fullName>
    </submittedName>
</protein>
<evidence type="ECO:0000256" key="1">
    <source>
        <dbReference type="ARBA" id="ARBA00022490"/>
    </source>
</evidence>
<evidence type="ECO:0000256" key="3">
    <source>
        <dbReference type="ARBA" id="ARBA00022917"/>
    </source>
</evidence>
<accession>A0A396HDH9</accession>
<reference evidence="6" key="1">
    <citation type="journal article" date="2018" name="Nat. Plants">
        <title>Whole-genome landscape of Medicago truncatula symbiotic genes.</title>
        <authorList>
            <person name="Pecrix Y."/>
            <person name="Staton S.E."/>
            <person name="Sallet E."/>
            <person name="Lelandais-Briere C."/>
            <person name="Moreau S."/>
            <person name="Carrere S."/>
            <person name="Blein T."/>
            <person name="Jardinaud M.F."/>
            <person name="Latrasse D."/>
            <person name="Zouine M."/>
            <person name="Zahm M."/>
            <person name="Kreplak J."/>
            <person name="Mayjonade B."/>
            <person name="Satge C."/>
            <person name="Perez M."/>
            <person name="Cauet S."/>
            <person name="Marande W."/>
            <person name="Chantry-Darmon C."/>
            <person name="Lopez-Roques C."/>
            <person name="Bouchez O."/>
            <person name="Berard A."/>
            <person name="Debelle F."/>
            <person name="Munos S."/>
            <person name="Bendahmane A."/>
            <person name="Berges H."/>
            <person name="Niebel A."/>
            <person name="Buitink J."/>
            <person name="Frugier F."/>
            <person name="Benhamed M."/>
            <person name="Crespi M."/>
            <person name="Gouzy J."/>
            <person name="Gamas P."/>
        </authorList>
    </citation>
    <scope>NUCLEOTIDE SEQUENCE [LARGE SCALE GENOMIC DNA]</scope>
    <source>
        <strain evidence="6">cv. Jemalong A17</strain>
    </source>
</reference>
<dbReference type="PANTHER" id="PTHR13937:SF0">
    <property type="entry name" value="EUKARYOTIC TRANSLATION INITIATION FACTOR 3 SUBUNIT C-RELATED"/>
    <property type="match status" value="1"/>
</dbReference>
<dbReference type="InterPro" id="IPR027516">
    <property type="entry name" value="EIF3C"/>
</dbReference>
<dbReference type="Pfam" id="PF05470">
    <property type="entry name" value="eIF-3c_N"/>
    <property type="match status" value="1"/>
</dbReference>
<dbReference type="InterPro" id="IPR008905">
    <property type="entry name" value="EIF3C_N_dom"/>
</dbReference>
<organism evidence="5 6">
    <name type="scientific">Medicago truncatula</name>
    <name type="common">Barrel medic</name>
    <name type="synonym">Medicago tribuloides</name>
    <dbReference type="NCBI Taxonomy" id="3880"/>
    <lineage>
        <taxon>Eukaryota</taxon>
        <taxon>Viridiplantae</taxon>
        <taxon>Streptophyta</taxon>
        <taxon>Embryophyta</taxon>
        <taxon>Tracheophyta</taxon>
        <taxon>Spermatophyta</taxon>
        <taxon>Magnoliopsida</taxon>
        <taxon>eudicotyledons</taxon>
        <taxon>Gunneridae</taxon>
        <taxon>Pentapetalae</taxon>
        <taxon>rosids</taxon>
        <taxon>fabids</taxon>
        <taxon>Fabales</taxon>
        <taxon>Fabaceae</taxon>
        <taxon>Papilionoideae</taxon>
        <taxon>50 kb inversion clade</taxon>
        <taxon>NPAAA clade</taxon>
        <taxon>Hologalegina</taxon>
        <taxon>IRL clade</taxon>
        <taxon>Trifolieae</taxon>
        <taxon>Medicago</taxon>
    </lineage>
</organism>
<dbReference type="GO" id="GO:0003723">
    <property type="term" value="F:RNA binding"/>
    <property type="evidence" value="ECO:0007669"/>
    <property type="project" value="InterPro"/>
</dbReference>
<dbReference type="GO" id="GO:0003743">
    <property type="term" value="F:translation initiation factor activity"/>
    <property type="evidence" value="ECO:0007669"/>
    <property type="project" value="UniProtKB-KW"/>
</dbReference>
<dbReference type="EMBL" id="PSQE01000006">
    <property type="protein sequence ID" value="RHN51380.1"/>
    <property type="molecule type" value="Genomic_DNA"/>
</dbReference>
<dbReference type="PANTHER" id="PTHR13937">
    <property type="entry name" value="EUKARYOTIC TRANSLATION INITATION FACTOR 3, SUBUNIT 8 EIF3S8 -RELATED"/>
    <property type="match status" value="1"/>
</dbReference>
<evidence type="ECO:0000256" key="2">
    <source>
        <dbReference type="ARBA" id="ARBA00022540"/>
    </source>
</evidence>
<keyword evidence="2 5" id="KW-0396">Initiation factor</keyword>
<dbReference type="GO" id="GO:0031369">
    <property type="term" value="F:translation initiation factor binding"/>
    <property type="evidence" value="ECO:0007669"/>
    <property type="project" value="InterPro"/>
</dbReference>
<dbReference type="Gramene" id="rna35810">
    <property type="protein sequence ID" value="RHN51380.1"/>
    <property type="gene ID" value="gene35810"/>
</dbReference>
<feature type="domain" description="Eukaryotic translation initiation factor 3 subunit C N-terminal" evidence="4">
    <location>
        <begin position="25"/>
        <end position="57"/>
    </location>
</feature>
<dbReference type="GO" id="GO:0005852">
    <property type="term" value="C:eukaryotic translation initiation factor 3 complex"/>
    <property type="evidence" value="ECO:0007669"/>
    <property type="project" value="InterPro"/>
</dbReference>
<proteinExistence type="predicted"/>
<evidence type="ECO:0000259" key="4">
    <source>
        <dbReference type="Pfam" id="PF05470"/>
    </source>
</evidence>
<keyword evidence="1" id="KW-0963">Cytoplasm</keyword>
<evidence type="ECO:0000313" key="6">
    <source>
        <dbReference type="Proteomes" id="UP000265566"/>
    </source>
</evidence>